<dbReference type="Proteomes" id="UP000239899">
    <property type="component" value="Unassembled WGS sequence"/>
</dbReference>
<evidence type="ECO:0000313" key="3">
    <source>
        <dbReference type="Proteomes" id="UP000239899"/>
    </source>
</evidence>
<reference evidence="2 3" key="1">
    <citation type="journal article" date="2018" name="Plant J.">
        <title>Genome sequences of Chlorella sorokiniana UTEX 1602 and Micractinium conductrix SAG 241.80: implications to maltose excretion by a green alga.</title>
        <authorList>
            <person name="Arriola M.B."/>
            <person name="Velmurugan N."/>
            <person name="Zhang Y."/>
            <person name="Plunkett M.H."/>
            <person name="Hondzo H."/>
            <person name="Barney B.M."/>
        </authorList>
    </citation>
    <scope>NUCLEOTIDE SEQUENCE [LARGE SCALE GENOMIC DNA]</scope>
    <source>
        <strain evidence="3">UTEX 1602</strain>
    </source>
</reference>
<dbReference type="InterPro" id="IPR021503">
    <property type="entry name" value="DUF3110"/>
</dbReference>
<dbReference type="AlphaFoldDB" id="A0A2P6TPS4"/>
<accession>A0A2P6TPS4</accession>
<proteinExistence type="predicted"/>
<evidence type="ECO:0000313" key="2">
    <source>
        <dbReference type="EMBL" id="PRW56018.1"/>
    </source>
</evidence>
<name>A0A2P6TPS4_CHLSO</name>
<feature type="region of interest" description="Disordered" evidence="1">
    <location>
        <begin position="55"/>
        <end position="119"/>
    </location>
</feature>
<dbReference type="Pfam" id="PF11360">
    <property type="entry name" value="DUF3110"/>
    <property type="match status" value="1"/>
</dbReference>
<feature type="region of interest" description="Disordered" evidence="1">
    <location>
        <begin position="1"/>
        <end position="38"/>
    </location>
</feature>
<feature type="compositionally biased region" description="Basic residues" evidence="1">
    <location>
        <begin position="25"/>
        <end position="35"/>
    </location>
</feature>
<feature type="compositionally biased region" description="Low complexity" evidence="1">
    <location>
        <begin position="73"/>
        <end position="105"/>
    </location>
</feature>
<dbReference type="EMBL" id="LHPG02000009">
    <property type="protein sequence ID" value="PRW56018.1"/>
    <property type="molecule type" value="Genomic_DNA"/>
</dbReference>
<protein>
    <submittedName>
        <fullName evidence="2">Uncharacterized protein</fullName>
    </submittedName>
</protein>
<keyword evidence="3" id="KW-1185">Reference proteome</keyword>
<dbReference type="OrthoDB" id="515121at2759"/>
<gene>
    <name evidence="2" type="ORF">C2E21_5013</name>
</gene>
<dbReference type="STRING" id="3076.A0A2P6TPS4"/>
<comment type="caution">
    <text evidence="2">The sequence shown here is derived from an EMBL/GenBank/DDBJ whole genome shotgun (WGS) entry which is preliminary data.</text>
</comment>
<sequence>MAAAGAAVASCSGRWAPSAAGSARQRGRAPQRHRGASLLVRSSLEEEFKKHLLQHFNGDPSSSSQAERLKDLSAAASSSSTGGGAPSSSSSSSSTPGSATPGSSSLPQDPCGEAAGGPASGLGLGGLGGEPYHPLEFYPTSHIDLDWGAGRLALPGGGATPALDRARCFVILFGVGRAETEGIYSLRALAKEDGLPVDTIVAFEAEDDAQRYSTLLEATMDHEPTVWPIEWGELLEFCNTSGYRCRLEPAGSLLIPPDYNVGTTDWEKSLKLRRGEFSVLGAEPSRPQPPNGLFVDGPAWATLHDEDELQLNAVIDQQLSSPAGLEAMRAHLENLLPQEEE</sequence>
<evidence type="ECO:0000256" key="1">
    <source>
        <dbReference type="SAM" id="MobiDB-lite"/>
    </source>
</evidence>
<organism evidence="2 3">
    <name type="scientific">Chlorella sorokiniana</name>
    <name type="common">Freshwater green alga</name>
    <dbReference type="NCBI Taxonomy" id="3076"/>
    <lineage>
        <taxon>Eukaryota</taxon>
        <taxon>Viridiplantae</taxon>
        <taxon>Chlorophyta</taxon>
        <taxon>core chlorophytes</taxon>
        <taxon>Trebouxiophyceae</taxon>
        <taxon>Chlorellales</taxon>
        <taxon>Chlorellaceae</taxon>
        <taxon>Chlorella clade</taxon>
        <taxon>Chlorella</taxon>
    </lineage>
</organism>